<comment type="caution">
    <text evidence="9">Lacks conserved residue(s) required for the propagation of feature annotation.</text>
</comment>
<evidence type="ECO:0000259" key="11">
    <source>
        <dbReference type="Pfam" id="PF00149"/>
    </source>
</evidence>
<feature type="binding site" evidence="9">
    <location>
        <position position="53"/>
    </location>
    <ligand>
        <name>Mn(2+)</name>
        <dbReference type="ChEBI" id="CHEBI:29035"/>
        <label>1</label>
    </ligand>
</feature>
<evidence type="ECO:0000256" key="2">
    <source>
        <dbReference type="ARBA" id="ARBA00022723"/>
    </source>
</evidence>
<dbReference type="GO" id="GO:0000403">
    <property type="term" value="F:Y-form DNA binding"/>
    <property type="evidence" value="ECO:0007669"/>
    <property type="project" value="UniProtKB-UniRule"/>
</dbReference>
<evidence type="ECO:0000313" key="13">
    <source>
        <dbReference type="Proteomes" id="UP000029859"/>
    </source>
</evidence>
<sequence length="489" mass="55602">MERDIRILHTADTHIGYRQYHSEVRRQDFIDAFSRAIDDAIEMKMDAVVHAGDLFDSRNPTLEDILDTINILSKLKPYNIPFLSIVGNHESKQHTQWLDLFESMEIAIRLGTEPYRIENIAIYGIDNVPRSKIPLFDYSKFTDENCGEFNIVVMHQLMSPFPFGEWDCEEVINGLPFDVHAILLGDYHKNEKTKVDQTWVTYCGSTERNSASESDARTYNIITINDNGIEIGRRNILTREFLFIPVELRDRDSAYELIINTVKEYDVAEKVVFVDISGNPEVAISYNEIEEFLANQNVLVTRIRDLRRGEEIQEDKTVEVSFSDPDEAVKKEIRKMTLTSGGIMIDEIVRDPGVPKTKVDLEAETRIGNLLSSIDFMQPGTYMIPKDTKSDEGTEIVTVADETDIQEATDIQKVAETPGEYSVHNVAEKDAAPGEIVDKAETEPPETDDETPKRPDITSDMTETSETNGSKEKEVEAPKPKQYNLGDYL</sequence>
<comment type="cofactor">
    <cofactor evidence="9">
        <name>Mn(2+)</name>
        <dbReference type="ChEBI" id="CHEBI:29035"/>
    </cofactor>
    <text evidence="9">Binds 2 manganese ions per subunit.</text>
</comment>
<keyword evidence="4 9" id="KW-0227">DNA damage</keyword>
<keyword evidence="8 9" id="KW-0464">Manganese</keyword>
<evidence type="ECO:0000256" key="9">
    <source>
        <dbReference type="HAMAP-Rule" id="MF_02044"/>
    </source>
</evidence>
<feature type="region of interest" description="Disordered" evidence="10">
    <location>
        <begin position="426"/>
        <end position="489"/>
    </location>
</feature>
<proteinExistence type="inferred from homology"/>
<comment type="function">
    <text evidence="9">Part of the Rad50/Mre11 complex, which is involved in the early steps of DNA double-strand break (DSB) repair. The complex may facilitate opening of the processed DNA ends to aid in the recruitment of HerA and NurA. Mre11 binds to DSB ends and has both double-stranded 3'-5' exonuclease activity and single-stranded endonuclease activity.</text>
</comment>
<dbReference type="InterPro" id="IPR041796">
    <property type="entry name" value="Mre11_N"/>
</dbReference>
<feature type="compositionally biased region" description="Basic and acidic residues" evidence="10">
    <location>
        <begin position="469"/>
        <end position="479"/>
    </location>
</feature>
<dbReference type="AlphaFoldDB" id="A0A099T037"/>
<comment type="subunit">
    <text evidence="9">Homodimer. Forms a heterotetramer composed of two Mre11 subunits and two Rad50 subunits.</text>
</comment>
<dbReference type="InterPro" id="IPR050535">
    <property type="entry name" value="DNA_Repair-Maintenance_Comp"/>
</dbReference>
<keyword evidence="6 9" id="KW-0269">Exonuclease</keyword>
<dbReference type="HAMAP" id="MF_02044">
    <property type="entry name" value="Mre11"/>
    <property type="match status" value="1"/>
</dbReference>
<evidence type="ECO:0000256" key="10">
    <source>
        <dbReference type="SAM" id="MobiDB-lite"/>
    </source>
</evidence>
<feature type="binding site" evidence="9">
    <location>
        <position position="53"/>
    </location>
    <ligand>
        <name>Mn(2+)</name>
        <dbReference type="ChEBI" id="CHEBI:29035"/>
        <label>2</label>
    </ligand>
</feature>
<evidence type="ECO:0000256" key="6">
    <source>
        <dbReference type="ARBA" id="ARBA00022839"/>
    </source>
</evidence>
<dbReference type="GO" id="GO:0030145">
    <property type="term" value="F:manganese ion binding"/>
    <property type="evidence" value="ECO:0007669"/>
    <property type="project" value="UniProtKB-UniRule"/>
</dbReference>
<evidence type="ECO:0000256" key="1">
    <source>
        <dbReference type="ARBA" id="ARBA00022722"/>
    </source>
</evidence>
<dbReference type="GO" id="GO:0008408">
    <property type="term" value="F:3'-5' exonuclease activity"/>
    <property type="evidence" value="ECO:0007669"/>
    <property type="project" value="UniProtKB-UniRule"/>
</dbReference>
<dbReference type="PANTHER" id="PTHR30337">
    <property type="entry name" value="COMPONENT OF ATP-DEPENDENT DSDNA EXONUCLEASE"/>
    <property type="match status" value="1"/>
</dbReference>
<reference evidence="12 13" key="1">
    <citation type="submission" date="2014-09" db="EMBL/GenBank/DDBJ databases">
        <title>Draft genome sequence of an obligately methylotrophic methanogen, Methanococcoides methylutens, isolated from marine sediment.</title>
        <authorList>
            <person name="Guan Y."/>
            <person name="Ngugi D.K."/>
            <person name="Blom J."/>
            <person name="Ali S."/>
            <person name="Ferry J.G."/>
            <person name="Stingl U."/>
        </authorList>
    </citation>
    <scope>NUCLEOTIDE SEQUENCE [LARGE SCALE GENOMIC DNA]</scope>
    <source>
        <strain evidence="12 13">DSM 2657</strain>
    </source>
</reference>
<keyword evidence="2 9" id="KW-0479">Metal-binding</keyword>
<feature type="active site" description="Proton donor" evidence="9">
    <location>
        <position position="89"/>
    </location>
</feature>
<dbReference type="RefSeq" id="WP_048195682.1">
    <property type="nucleotide sequence ID" value="NZ_CAAGSM010000001.1"/>
</dbReference>
<keyword evidence="13" id="KW-1185">Reference proteome</keyword>
<evidence type="ECO:0000256" key="8">
    <source>
        <dbReference type="ARBA" id="ARBA00023211"/>
    </source>
</evidence>
<comment type="similarity">
    <text evidence="9">Belongs to the MRE11/RAD32 family.</text>
</comment>
<comment type="activity regulation">
    <text evidence="9">Nuclease activity is regulated by Rad50.</text>
</comment>
<dbReference type="EC" id="3.1.-.-" evidence="9"/>
<dbReference type="InterPro" id="IPR004843">
    <property type="entry name" value="Calcineurin-like_PHP"/>
</dbReference>
<feature type="domain" description="Calcineurin-like phosphoesterase" evidence="11">
    <location>
        <begin position="5"/>
        <end position="188"/>
    </location>
</feature>
<dbReference type="Proteomes" id="UP000029859">
    <property type="component" value="Unassembled WGS sequence"/>
</dbReference>
<dbReference type="SUPFAM" id="SSF56300">
    <property type="entry name" value="Metallo-dependent phosphatases"/>
    <property type="match status" value="1"/>
</dbReference>
<feature type="binding site" evidence="9">
    <location>
        <position position="14"/>
    </location>
    <ligand>
        <name>Mn(2+)</name>
        <dbReference type="ChEBI" id="CHEBI:29035"/>
        <label>1</label>
    </ligand>
</feature>
<keyword evidence="5 9" id="KW-0378">Hydrolase</keyword>
<feature type="binding site" evidence="9">
    <location>
        <position position="12"/>
    </location>
    <ligand>
        <name>Mn(2+)</name>
        <dbReference type="ChEBI" id="CHEBI:29035"/>
        <label>1</label>
    </ligand>
</feature>
<dbReference type="InterPro" id="IPR032885">
    <property type="entry name" value="Mre11_archaea-type"/>
</dbReference>
<keyword evidence="1 9" id="KW-0540">Nuclease</keyword>
<dbReference type="EMBL" id="JRHO01000014">
    <property type="protein sequence ID" value="KGK98299.1"/>
    <property type="molecule type" value="Genomic_DNA"/>
</dbReference>
<dbReference type="Gene3D" id="3.60.21.10">
    <property type="match status" value="1"/>
</dbReference>
<organism evidence="12 13">
    <name type="scientific">Methanococcoides methylutens</name>
    <dbReference type="NCBI Taxonomy" id="2226"/>
    <lineage>
        <taxon>Archaea</taxon>
        <taxon>Methanobacteriati</taxon>
        <taxon>Methanobacteriota</taxon>
        <taxon>Stenosarchaea group</taxon>
        <taxon>Methanomicrobia</taxon>
        <taxon>Methanosarcinales</taxon>
        <taxon>Methanosarcinaceae</taxon>
        <taxon>Methanococcoides</taxon>
    </lineage>
</organism>
<dbReference type="GO" id="GO:0045027">
    <property type="term" value="F:DNA end binding"/>
    <property type="evidence" value="ECO:0007669"/>
    <property type="project" value="UniProtKB-UniRule"/>
</dbReference>
<evidence type="ECO:0000256" key="7">
    <source>
        <dbReference type="ARBA" id="ARBA00023204"/>
    </source>
</evidence>
<protein>
    <recommendedName>
        <fullName evidence="9">DNA double-strand break repair protein Mre11</fullName>
        <ecNumber evidence="9">3.1.-.-</ecNumber>
    </recommendedName>
</protein>
<feature type="binding site" evidence="9">
    <location>
        <position position="188"/>
    </location>
    <ligand>
        <name>Mn(2+)</name>
        <dbReference type="ChEBI" id="CHEBI:29035"/>
        <label>1</label>
    </ligand>
</feature>
<feature type="binding site" evidence="9">
    <location>
        <position position="155"/>
    </location>
    <ligand>
        <name>Mn(2+)</name>
        <dbReference type="ChEBI" id="CHEBI:29035"/>
        <label>2</label>
    </ligand>
</feature>
<dbReference type="InterPro" id="IPR029052">
    <property type="entry name" value="Metallo-depent_PP-like"/>
</dbReference>
<evidence type="ECO:0000256" key="3">
    <source>
        <dbReference type="ARBA" id="ARBA00022759"/>
    </source>
</evidence>
<keyword evidence="7 9" id="KW-0234">DNA repair</keyword>
<dbReference type="GO" id="GO:0004519">
    <property type="term" value="F:endonuclease activity"/>
    <property type="evidence" value="ECO:0007669"/>
    <property type="project" value="UniProtKB-UniRule"/>
</dbReference>
<gene>
    <name evidence="9" type="primary">mre11</name>
    <name evidence="12" type="ORF">LI82_11325</name>
</gene>
<feature type="compositionally biased region" description="Basic and acidic residues" evidence="10">
    <location>
        <begin position="426"/>
        <end position="442"/>
    </location>
</feature>
<evidence type="ECO:0000256" key="5">
    <source>
        <dbReference type="ARBA" id="ARBA00022801"/>
    </source>
</evidence>
<keyword evidence="3 9" id="KW-0255">Endonuclease</keyword>
<dbReference type="Pfam" id="PF00149">
    <property type="entry name" value="Metallophos"/>
    <property type="match status" value="1"/>
</dbReference>
<dbReference type="PANTHER" id="PTHR30337:SF0">
    <property type="entry name" value="NUCLEASE SBCCD SUBUNIT D"/>
    <property type="match status" value="1"/>
</dbReference>
<dbReference type="CDD" id="cd00840">
    <property type="entry name" value="MPP_Mre11_N"/>
    <property type="match status" value="1"/>
</dbReference>
<feature type="compositionally biased region" description="Polar residues" evidence="10">
    <location>
        <begin position="459"/>
        <end position="468"/>
    </location>
</feature>
<name>A0A099T037_METMT</name>
<comment type="caution">
    <text evidence="12">The sequence shown here is derived from an EMBL/GenBank/DDBJ whole genome shotgun (WGS) entry which is preliminary data.</text>
</comment>
<evidence type="ECO:0000256" key="4">
    <source>
        <dbReference type="ARBA" id="ARBA00022763"/>
    </source>
</evidence>
<feature type="binding site" evidence="9">
    <location>
        <position position="88"/>
    </location>
    <ligand>
        <name>Mn(2+)</name>
        <dbReference type="ChEBI" id="CHEBI:29035"/>
        <label>2</label>
    </ligand>
</feature>
<dbReference type="GO" id="GO:0006302">
    <property type="term" value="P:double-strand break repair"/>
    <property type="evidence" value="ECO:0007669"/>
    <property type="project" value="UniProtKB-UniRule"/>
</dbReference>
<accession>A0A099T037</accession>
<dbReference type="OrthoDB" id="11638at2157"/>
<evidence type="ECO:0000313" key="12">
    <source>
        <dbReference type="EMBL" id="KGK98299.1"/>
    </source>
</evidence>